<proteinExistence type="predicted"/>
<reference evidence="1 2" key="1">
    <citation type="submission" date="2020-01" db="EMBL/GenBank/DDBJ databases">
        <authorList>
            <person name="Chen S."/>
        </authorList>
    </citation>
    <scope>NUCLEOTIDE SEQUENCE [LARGE SCALE GENOMIC DNA]</scope>
    <source>
        <strain evidence="1 2">GS-10</strain>
    </source>
</reference>
<accession>A0A6L8LLV7</accession>
<evidence type="ECO:0000313" key="2">
    <source>
        <dbReference type="Proteomes" id="UP000479043"/>
    </source>
</evidence>
<keyword evidence="2" id="KW-1185">Reference proteome</keyword>
<dbReference type="AlphaFoldDB" id="A0A6L8LLV7"/>
<comment type="caution">
    <text evidence="1">The sequence shown here is derived from an EMBL/GenBank/DDBJ whole genome shotgun (WGS) entry which is preliminary data.</text>
</comment>
<name>A0A6L8LLV7_9RHOB</name>
<dbReference type="EMBL" id="WWEN01000009">
    <property type="protein sequence ID" value="MYM57008.1"/>
    <property type="molecule type" value="Genomic_DNA"/>
</dbReference>
<gene>
    <name evidence="1" type="ORF">GR167_16955</name>
</gene>
<dbReference type="Proteomes" id="UP000479043">
    <property type="component" value="Unassembled WGS sequence"/>
</dbReference>
<dbReference type="RefSeq" id="WP_160974919.1">
    <property type="nucleotide sequence ID" value="NZ_WWEN01000009.1"/>
</dbReference>
<evidence type="ECO:0000313" key="1">
    <source>
        <dbReference type="EMBL" id="MYM57008.1"/>
    </source>
</evidence>
<sequence length="48" mass="5272">MTAEKTALVSCMRNEGFCALKRIADHQGPGFAAILTPEQRRARIRNAA</sequence>
<organism evidence="1 2">
    <name type="scientific">Thalassovita mangrovi</name>
    <dbReference type="NCBI Taxonomy" id="2692236"/>
    <lineage>
        <taxon>Bacteria</taxon>
        <taxon>Pseudomonadati</taxon>
        <taxon>Pseudomonadota</taxon>
        <taxon>Alphaproteobacteria</taxon>
        <taxon>Rhodobacterales</taxon>
        <taxon>Roseobacteraceae</taxon>
        <taxon>Thalassovita</taxon>
    </lineage>
</organism>
<protein>
    <submittedName>
        <fullName evidence="1">Uncharacterized protein</fullName>
    </submittedName>
</protein>